<dbReference type="GO" id="GO:0005886">
    <property type="term" value="C:plasma membrane"/>
    <property type="evidence" value="ECO:0007669"/>
    <property type="project" value="TreeGrafter"/>
</dbReference>
<dbReference type="Gene3D" id="2.20.110.10">
    <property type="entry name" value="Histone H3 K4-specific methyltransferase SET7/9 N-terminal domain"/>
    <property type="match status" value="3"/>
</dbReference>
<dbReference type="InterPro" id="IPR027483">
    <property type="entry name" value="PInositol-4-P-4/5-kinase_C_sf"/>
</dbReference>
<keyword evidence="3" id="KW-0808">Transferase</keyword>
<feature type="compositionally biased region" description="Polar residues" evidence="4">
    <location>
        <begin position="154"/>
        <end position="169"/>
    </location>
</feature>
<dbReference type="SMART" id="SM00698">
    <property type="entry name" value="MORN"/>
    <property type="match status" value="6"/>
</dbReference>
<dbReference type="GO" id="GO:0005524">
    <property type="term" value="F:ATP binding"/>
    <property type="evidence" value="ECO:0007669"/>
    <property type="project" value="UniProtKB-UniRule"/>
</dbReference>
<evidence type="ECO:0000256" key="4">
    <source>
        <dbReference type="SAM" id="MobiDB-lite"/>
    </source>
</evidence>
<evidence type="ECO:0000313" key="6">
    <source>
        <dbReference type="EMBL" id="CAE0606517.1"/>
    </source>
</evidence>
<dbReference type="EMBL" id="HBIS01000402">
    <property type="protein sequence ID" value="CAE0606517.1"/>
    <property type="molecule type" value="Transcribed_RNA"/>
</dbReference>
<name>A0A7S3U8U2_9CHLO</name>
<dbReference type="EC" id="2.7.1.68" evidence="1"/>
<evidence type="ECO:0000259" key="5">
    <source>
        <dbReference type="PROSITE" id="PS51455"/>
    </source>
</evidence>
<dbReference type="InterPro" id="IPR027484">
    <property type="entry name" value="PInositol-4-P-5-kinase_N"/>
</dbReference>
<dbReference type="PANTHER" id="PTHR23086:SF8">
    <property type="entry name" value="PHOSPHATIDYLINOSITOL 5-PHOSPHATE 4-KINASE, ISOFORM A"/>
    <property type="match status" value="1"/>
</dbReference>
<dbReference type="SUPFAM" id="SSF56104">
    <property type="entry name" value="SAICAR synthase-like"/>
    <property type="match status" value="1"/>
</dbReference>
<dbReference type="GO" id="GO:0046854">
    <property type="term" value="P:phosphatidylinositol phosphate biosynthetic process"/>
    <property type="evidence" value="ECO:0007669"/>
    <property type="project" value="TreeGrafter"/>
</dbReference>
<protein>
    <recommendedName>
        <fullName evidence="1">1-phosphatidylinositol-4-phosphate 5-kinase</fullName>
        <ecNumber evidence="1">2.7.1.68</ecNumber>
    </recommendedName>
</protein>
<accession>A0A7S3U8U2</accession>
<dbReference type="Pfam" id="PF01504">
    <property type="entry name" value="PIP5K"/>
    <property type="match status" value="1"/>
</dbReference>
<keyword evidence="3" id="KW-0418">Kinase</keyword>
<evidence type="ECO:0000256" key="2">
    <source>
        <dbReference type="ARBA" id="ARBA00022737"/>
    </source>
</evidence>
<dbReference type="InterPro" id="IPR002498">
    <property type="entry name" value="PInositol-4-P-4/5-kinase_core"/>
</dbReference>
<dbReference type="Gene3D" id="3.30.800.10">
    <property type="entry name" value="Phosphatidylinositol Phosphate Kinase II Beta"/>
    <property type="match status" value="1"/>
</dbReference>
<dbReference type="SMART" id="SM00330">
    <property type="entry name" value="PIPKc"/>
    <property type="match status" value="1"/>
</dbReference>
<dbReference type="InterPro" id="IPR003409">
    <property type="entry name" value="MORN"/>
</dbReference>
<dbReference type="AlphaFoldDB" id="A0A7S3U8U2"/>
<proteinExistence type="predicted"/>
<reference evidence="6" key="1">
    <citation type="submission" date="2021-01" db="EMBL/GenBank/DDBJ databases">
        <authorList>
            <person name="Corre E."/>
            <person name="Pelletier E."/>
            <person name="Niang G."/>
            <person name="Scheremetjew M."/>
            <person name="Finn R."/>
            <person name="Kale V."/>
            <person name="Holt S."/>
            <person name="Cochrane G."/>
            <person name="Meng A."/>
            <person name="Brown T."/>
            <person name="Cohen L."/>
        </authorList>
    </citation>
    <scope>NUCLEOTIDE SEQUENCE</scope>
    <source>
        <strain evidence="6">CCMP1897</strain>
    </source>
</reference>
<keyword evidence="3" id="KW-0067">ATP-binding</keyword>
<feature type="domain" description="PIPK" evidence="5">
    <location>
        <begin position="389"/>
        <end position="790"/>
    </location>
</feature>
<sequence>MDTKEWRGEGRKKEVLVVTRRWPSGGRYEGGWMEGKPHGHGAWTSDEGKYVGAWKDGQPHGAGKVVYGNGDVYEGAWNQGAPHGIGKYLWEVQTDESDVQRRKGVEEKHGRTVRRIDVEPSRNDAKTFHGSSTHLERRWKDARNTYQRQHEATNHQQTNGEQRSQQTSENRMDAVPSTSGRSGAIRIQWDNLRTGLWSRNADRNALPKELGGRGTAALGGGLNHHDEYSGEWAHGKRHGAGTQLWSNGALYDGFWEHDREHGPGMYVDSRDHSAFHGTWYHGQRHGTGLWMPEAVPVNALLSPWGNGKAMGISQQDGSSSSYVSNGAAEITTPKATPRIEHYQNGKLVWTAPATEEDVTGVLQRMYPANQELGTRKNSLRIPGETIYKGHRSYDLVRSLQLGLRYSVLKMSPPKGSAAQRQVLTNSSLANTQDDSIGKDFVAEGSMDFKWKDYCPMAFSQLRTHFGINKAEYIESLCGEHSLREMSSPGKSVSMFYLTRDGRFMIKTICRAEVNFLRSMLPTYYRHVKMNRGTLVTKFFGLHRIEPQHGRKVRFVVMGNLFRTDLQLQRRFDLKGSTLGRFTLMQKYSEETCTLKDLDLNCRFQLNPIVRQRLLQQLTLDCELLEALSVMDYSLLVGVHFIDRNAARAMMRYRGKGEQEGRDSVDQQYEQPLSMNANAEIAIASTQLSKLSLLGQSAPESRSLGIQMSAQLVPGPPSLVREEGGPTVECPLLHTTQVLLYCGIIDILQEFNARKHVEASFKGSVYGKLKVSAADPKTYRQRFESFLNQVFC</sequence>
<evidence type="ECO:0000256" key="3">
    <source>
        <dbReference type="PROSITE-ProRule" id="PRU00781"/>
    </source>
</evidence>
<gene>
    <name evidence="6" type="ORF">PSAL00342_LOCUS333</name>
</gene>
<keyword evidence="2" id="KW-0677">Repeat</keyword>
<evidence type="ECO:0000256" key="1">
    <source>
        <dbReference type="ARBA" id="ARBA00012172"/>
    </source>
</evidence>
<dbReference type="Pfam" id="PF02493">
    <property type="entry name" value="MORN"/>
    <property type="match status" value="6"/>
</dbReference>
<dbReference type="GO" id="GO:0016308">
    <property type="term" value="F:1-phosphatidylinositol-4-phosphate 5-kinase activity"/>
    <property type="evidence" value="ECO:0007669"/>
    <property type="project" value="UniProtKB-EC"/>
</dbReference>
<dbReference type="SUPFAM" id="SSF82185">
    <property type="entry name" value="Histone H3 K4-specific methyltransferase SET7/9 N-terminal domain"/>
    <property type="match status" value="2"/>
</dbReference>
<dbReference type="PROSITE" id="PS51455">
    <property type="entry name" value="PIPK"/>
    <property type="match status" value="1"/>
</dbReference>
<feature type="compositionally biased region" description="Basic and acidic residues" evidence="4">
    <location>
        <begin position="134"/>
        <end position="153"/>
    </location>
</feature>
<feature type="compositionally biased region" description="Basic and acidic residues" evidence="4">
    <location>
        <begin position="118"/>
        <end position="127"/>
    </location>
</feature>
<dbReference type="InterPro" id="IPR023610">
    <property type="entry name" value="PInositol-4/5-P-5/4-kinase"/>
</dbReference>
<dbReference type="PANTHER" id="PTHR23086">
    <property type="entry name" value="PHOSPHATIDYLINOSITOL-4-PHOSPHATE 5-KINASE"/>
    <property type="match status" value="1"/>
</dbReference>
<organism evidence="6">
    <name type="scientific">Picocystis salinarum</name>
    <dbReference type="NCBI Taxonomy" id="88271"/>
    <lineage>
        <taxon>Eukaryota</taxon>
        <taxon>Viridiplantae</taxon>
        <taxon>Chlorophyta</taxon>
        <taxon>Picocystophyceae</taxon>
        <taxon>Picocystales</taxon>
        <taxon>Picocystaceae</taxon>
        <taxon>Picocystis</taxon>
    </lineage>
</organism>
<keyword evidence="3" id="KW-0547">Nucleotide-binding</keyword>
<feature type="region of interest" description="Disordered" evidence="4">
    <location>
        <begin position="118"/>
        <end position="185"/>
    </location>
</feature>
<dbReference type="Gene3D" id="3.30.810.10">
    <property type="entry name" value="2-Layer Sandwich"/>
    <property type="match status" value="1"/>
</dbReference>